<gene>
    <name evidence="2" type="ORF">PECUL_23A013808</name>
</gene>
<keyword evidence="3" id="KW-1185">Reference proteome</keyword>
<feature type="non-terminal residue" evidence="2">
    <location>
        <position position="1"/>
    </location>
</feature>
<feature type="compositionally biased region" description="Basic residues" evidence="1">
    <location>
        <begin position="1"/>
        <end position="11"/>
    </location>
</feature>
<evidence type="ECO:0000256" key="1">
    <source>
        <dbReference type="SAM" id="MobiDB-lite"/>
    </source>
</evidence>
<feature type="non-terminal residue" evidence="2">
    <location>
        <position position="58"/>
    </location>
</feature>
<reference evidence="2" key="1">
    <citation type="submission" date="2022-03" db="EMBL/GenBank/DDBJ databases">
        <authorList>
            <person name="Alioto T."/>
            <person name="Alioto T."/>
            <person name="Gomez Garrido J."/>
        </authorList>
    </citation>
    <scope>NUCLEOTIDE SEQUENCE</scope>
</reference>
<evidence type="ECO:0000313" key="2">
    <source>
        <dbReference type="EMBL" id="CAH2299799.1"/>
    </source>
</evidence>
<organism evidence="2 3">
    <name type="scientific">Pelobates cultripes</name>
    <name type="common">Western spadefoot toad</name>
    <dbReference type="NCBI Taxonomy" id="61616"/>
    <lineage>
        <taxon>Eukaryota</taxon>
        <taxon>Metazoa</taxon>
        <taxon>Chordata</taxon>
        <taxon>Craniata</taxon>
        <taxon>Vertebrata</taxon>
        <taxon>Euteleostomi</taxon>
        <taxon>Amphibia</taxon>
        <taxon>Batrachia</taxon>
        <taxon>Anura</taxon>
        <taxon>Pelobatoidea</taxon>
        <taxon>Pelobatidae</taxon>
        <taxon>Pelobates</taxon>
    </lineage>
</organism>
<dbReference type="AlphaFoldDB" id="A0AAD1SE62"/>
<feature type="region of interest" description="Disordered" evidence="1">
    <location>
        <begin position="1"/>
        <end position="58"/>
    </location>
</feature>
<proteinExistence type="predicted"/>
<feature type="compositionally biased region" description="Basic and acidic residues" evidence="1">
    <location>
        <begin position="29"/>
        <end position="40"/>
    </location>
</feature>
<sequence length="58" mass="6760">FVKAATRKNPSRGRIEKHTYPTTRRQHSVLKEKPESTAKEKKQRSVRGKRSTKPTARE</sequence>
<dbReference type="Proteomes" id="UP001295444">
    <property type="component" value="Chromosome 06"/>
</dbReference>
<name>A0AAD1SE62_PELCU</name>
<feature type="compositionally biased region" description="Basic residues" evidence="1">
    <location>
        <begin position="41"/>
        <end position="52"/>
    </location>
</feature>
<accession>A0AAD1SE62</accession>
<evidence type="ECO:0000313" key="3">
    <source>
        <dbReference type="Proteomes" id="UP001295444"/>
    </source>
</evidence>
<dbReference type="EMBL" id="OW240917">
    <property type="protein sequence ID" value="CAH2299799.1"/>
    <property type="molecule type" value="Genomic_DNA"/>
</dbReference>
<protein>
    <submittedName>
        <fullName evidence="2">Uncharacterized protein</fullName>
    </submittedName>
</protein>